<dbReference type="Gene3D" id="3.40.630.30">
    <property type="match status" value="2"/>
</dbReference>
<evidence type="ECO:0000313" key="2">
    <source>
        <dbReference type="EMBL" id="MCH6168586.1"/>
    </source>
</evidence>
<protein>
    <submittedName>
        <fullName evidence="2">GNAT family N-acetyltransferase</fullName>
    </submittedName>
</protein>
<feature type="domain" description="N-acetyltransferase" evidence="1">
    <location>
        <begin position="3"/>
        <end position="142"/>
    </location>
</feature>
<gene>
    <name evidence="2" type="ORF">MMF94_23065</name>
</gene>
<evidence type="ECO:0000259" key="1">
    <source>
        <dbReference type="PROSITE" id="PS51186"/>
    </source>
</evidence>
<organism evidence="2 3">
    <name type="scientific">Pseudonocardia alaniniphila</name>
    <dbReference type="NCBI Taxonomy" id="75291"/>
    <lineage>
        <taxon>Bacteria</taxon>
        <taxon>Bacillati</taxon>
        <taxon>Actinomycetota</taxon>
        <taxon>Actinomycetes</taxon>
        <taxon>Pseudonocardiales</taxon>
        <taxon>Pseudonocardiaceae</taxon>
        <taxon>Pseudonocardia</taxon>
    </lineage>
</organism>
<reference evidence="2 3" key="1">
    <citation type="submission" date="2022-03" db="EMBL/GenBank/DDBJ databases">
        <title>Pseudonocardia alaer sp. nov., a novel actinomycete isolated from reed forest soil.</title>
        <authorList>
            <person name="Wang L."/>
        </authorList>
    </citation>
    <scope>NUCLEOTIDE SEQUENCE [LARGE SCALE GENOMIC DNA]</scope>
    <source>
        <strain evidence="2 3">Y-16303</strain>
    </source>
</reference>
<dbReference type="CDD" id="cd04301">
    <property type="entry name" value="NAT_SF"/>
    <property type="match status" value="1"/>
</dbReference>
<dbReference type="Pfam" id="PF00583">
    <property type="entry name" value="Acetyltransf_1"/>
    <property type="match status" value="1"/>
</dbReference>
<accession>A0ABS9TJ70</accession>
<dbReference type="RefSeq" id="WP_241039231.1">
    <property type="nucleotide sequence ID" value="NZ_BAAAJF010000022.1"/>
</dbReference>
<dbReference type="InterPro" id="IPR000182">
    <property type="entry name" value="GNAT_dom"/>
</dbReference>
<keyword evidence="3" id="KW-1185">Reference proteome</keyword>
<comment type="caution">
    <text evidence="2">The sequence shown here is derived from an EMBL/GenBank/DDBJ whole genome shotgun (WGS) entry which is preliminary data.</text>
</comment>
<dbReference type="SUPFAM" id="SSF55729">
    <property type="entry name" value="Acyl-CoA N-acyltransferases (Nat)"/>
    <property type="match status" value="1"/>
</dbReference>
<sequence length="308" mass="32666">MQIEVRPLLQAELDDADGILRDAFGTLLGIDMNDDTEVFRTRFRAPHTVALAGLVDGGLVGSTLVTLWGSVGFLGPLSVAPRMWNSGVGTRLVAAATELLDARGVTHQGLFTFPQSPMHHWLYHKFGFWPRYLTVIMSRRVGGDEPVLGWRMSAAAPASRQALLNACAAVTDSIHPGLDVRGEITAVLDQGLGEVVLVGAPDAPSGFAVCHSGAGTEAGSGTVYVKFAAVRPGPHTADVFAALLGACQGFAAGAGARRLTVGVNTARHEAHRHLLGAGFRVDTAGVSMHRPNEPAYDRADLYVLDDWR</sequence>
<name>A0ABS9TJ70_9PSEU</name>
<evidence type="ECO:0000313" key="3">
    <source>
        <dbReference type="Proteomes" id="UP001299970"/>
    </source>
</evidence>
<dbReference type="EMBL" id="JAKXMK010000020">
    <property type="protein sequence ID" value="MCH6168586.1"/>
    <property type="molecule type" value="Genomic_DNA"/>
</dbReference>
<dbReference type="PROSITE" id="PS51186">
    <property type="entry name" value="GNAT"/>
    <property type="match status" value="1"/>
</dbReference>
<dbReference type="InterPro" id="IPR016181">
    <property type="entry name" value="Acyl_CoA_acyltransferase"/>
</dbReference>
<dbReference type="Proteomes" id="UP001299970">
    <property type="component" value="Unassembled WGS sequence"/>
</dbReference>
<proteinExistence type="predicted"/>